<dbReference type="AlphaFoldDB" id="A0AAD5KC97"/>
<evidence type="ECO:0000313" key="4">
    <source>
        <dbReference type="Proteomes" id="UP001209540"/>
    </source>
</evidence>
<evidence type="ECO:0000256" key="2">
    <source>
        <dbReference type="SAM" id="MobiDB-lite"/>
    </source>
</evidence>
<evidence type="ECO:0000256" key="1">
    <source>
        <dbReference type="SAM" id="Coils"/>
    </source>
</evidence>
<reference evidence="3" key="1">
    <citation type="journal article" date="2022" name="IScience">
        <title>Evolution of zygomycete secretomes and the origins of terrestrial fungal ecologies.</title>
        <authorList>
            <person name="Chang Y."/>
            <person name="Wang Y."/>
            <person name="Mondo S."/>
            <person name="Ahrendt S."/>
            <person name="Andreopoulos W."/>
            <person name="Barry K."/>
            <person name="Beard J."/>
            <person name="Benny G.L."/>
            <person name="Blankenship S."/>
            <person name="Bonito G."/>
            <person name="Cuomo C."/>
            <person name="Desiro A."/>
            <person name="Gervers K.A."/>
            <person name="Hundley H."/>
            <person name="Kuo A."/>
            <person name="LaButti K."/>
            <person name="Lang B.F."/>
            <person name="Lipzen A."/>
            <person name="O'Donnell K."/>
            <person name="Pangilinan J."/>
            <person name="Reynolds N."/>
            <person name="Sandor L."/>
            <person name="Smith M.E."/>
            <person name="Tsang A."/>
            <person name="Grigoriev I.V."/>
            <person name="Stajich J.E."/>
            <person name="Spatafora J.W."/>
        </authorList>
    </citation>
    <scope>NUCLEOTIDE SEQUENCE</scope>
    <source>
        <strain evidence="3">RSA 2281</strain>
    </source>
</reference>
<organism evidence="3 4">
    <name type="scientific">Phascolomyces articulosus</name>
    <dbReference type="NCBI Taxonomy" id="60185"/>
    <lineage>
        <taxon>Eukaryota</taxon>
        <taxon>Fungi</taxon>
        <taxon>Fungi incertae sedis</taxon>
        <taxon>Mucoromycota</taxon>
        <taxon>Mucoromycotina</taxon>
        <taxon>Mucoromycetes</taxon>
        <taxon>Mucorales</taxon>
        <taxon>Lichtheimiaceae</taxon>
        <taxon>Phascolomyces</taxon>
    </lineage>
</organism>
<feature type="region of interest" description="Disordered" evidence="2">
    <location>
        <begin position="1"/>
        <end position="34"/>
    </location>
</feature>
<dbReference type="Proteomes" id="UP001209540">
    <property type="component" value="Unassembled WGS sequence"/>
</dbReference>
<evidence type="ECO:0000313" key="3">
    <source>
        <dbReference type="EMBL" id="KAI9266520.1"/>
    </source>
</evidence>
<accession>A0AAD5KC97</accession>
<name>A0AAD5KC97_9FUNG</name>
<keyword evidence="4" id="KW-1185">Reference proteome</keyword>
<reference evidence="3" key="2">
    <citation type="submission" date="2023-02" db="EMBL/GenBank/DDBJ databases">
        <authorList>
            <consortium name="DOE Joint Genome Institute"/>
            <person name="Mondo S.J."/>
            <person name="Chang Y."/>
            <person name="Wang Y."/>
            <person name="Ahrendt S."/>
            <person name="Andreopoulos W."/>
            <person name="Barry K."/>
            <person name="Beard J."/>
            <person name="Benny G.L."/>
            <person name="Blankenship S."/>
            <person name="Bonito G."/>
            <person name="Cuomo C."/>
            <person name="Desiro A."/>
            <person name="Gervers K.A."/>
            <person name="Hundley H."/>
            <person name="Kuo A."/>
            <person name="LaButti K."/>
            <person name="Lang B.F."/>
            <person name="Lipzen A."/>
            <person name="O'Donnell K."/>
            <person name="Pangilinan J."/>
            <person name="Reynolds N."/>
            <person name="Sandor L."/>
            <person name="Smith M.W."/>
            <person name="Tsang A."/>
            <person name="Grigoriev I.V."/>
            <person name="Stajich J.E."/>
            <person name="Spatafora J.W."/>
        </authorList>
    </citation>
    <scope>NUCLEOTIDE SEQUENCE</scope>
    <source>
        <strain evidence="3">RSA 2281</strain>
    </source>
</reference>
<dbReference type="EMBL" id="JAIXMP010000010">
    <property type="protein sequence ID" value="KAI9266520.1"/>
    <property type="molecule type" value="Genomic_DNA"/>
</dbReference>
<keyword evidence="1" id="KW-0175">Coiled coil</keyword>
<feature type="coiled-coil region" evidence="1">
    <location>
        <begin position="128"/>
        <end position="162"/>
    </location>
</feature>
<gene>
    <name evidence="3" type="ORF">BDA99DRAFT_570915</name>
</gene>
<protein>
    <submittedName>
        <fullName evidence="3">Uncharacterized protein</fullName>
    </submittedName>
</protein>
<comment type="caution">
    <text evidence="3">The sequence shown here is derived from an EMBL/GenBank/DDBJ whole genome shotgun (WGS) entry which is preliminary data.</text>
</comment>
<sequence>MLDHRSNPDSKRKLDDFEDEWEREASSSARVEPPSEFAKLSTILDSQNEQLNKTCTSLEAKLASLKVSLHDVDQELSDINCRMDHQSIGYDKSLLMTLELARDVFGENQDVNQHPSLCSDVHGLDEYLKEDKKLYNNVNNSLSKLRDQLPFLESNNDQANGTDLDDIENFVSLYIRNELTRIKTEARRNGLGAHVQSLERDMKKLKGLPQVVPILKSSIEGFEDNIKKEAQEQKKIQRNDIEPLLSKISDTTVRVPLLTEKTGNDYEMLKQYSSQLDTILETLKQQRSVQKLVSYGYQVDDHHQQEHAGVLETLVSEIEEEHKCYKSLETVVGTDKRRASASSDAQYQEDDMISQIDNLLNQAKLDSLPGLRRRSFQGSSVLTKVNAILQFEKKWTEQWSNNFNSVLDAARALDDAKEGLIDNLYEHSHTRDNLTVMPSSYTDLQLDIEHKTREVEDTLADLEGAVNDDTKFSKKRQLFSTFFTDPDAFGDLVRYSQ</sequence>
<proteinExistence type="predicted"/>
<feature type="compositionally biased region" description="Basic and acidic residues" evidence="2">
    <location>
        <begin position="1"/>
        <end position="15"/>
    </location>
</feature>